<proteinExistence type="predicted"/>
<keyword evidence="2" id="KW-1185">Reference proteome</keyword>
<reference evidence="1 2" key="1">
    <citation type="submission" date="2017-01" db="EMBL/GenBank/DDBJ databases">
        <title>A new Hymenobacter.</title>
        <authorList>
            <person name="Liang Y."/>
            <person name="Feng F."/>
        </authorList>
    </citation>
    <scope>NUCLEOTIDE SEQUENCE [LARGE SCALE GENOMIC DNA]</scope>
    <source>
        <strain evidence="1">MIMBbqt21</strain>
    </source>
</reference>
<dbReference type="AlphaFoldDB" id="A0A243W5J1"/>
<gene>
    <name evidence="1" type="ORF">BXP70_27535</name>
</gene>
<sequence>MPLLPSCGLPALTPPKAPRLAPQPRATNRWLGRLSLLLLGVCRQQSTPAAQPCVIVADTEGSQIAFH</sequence>
<evidence type="ECO:0000313" key="2">
    <source>
        <dbReference type="Proteomes" id="UP000194873"/>
    </source>
</evidence>
<evidence type="ECO:0000313" key="1">
    <source>
        <dbReference type="EMBL" id="OUJ68681.1"/>
    </source>
</evidence>
<accession>A0A243W5J1</accession>
<dbReference type="EMBL" id="MTSE01000045">
    <property type="protein sequence ID" value="OUJ68681.1"/>
    <property type="molecule type" value="Genomic_DNA"/>
</dbReference>
<organism evidence="1 2">
    <name type="scientific">Hymenobacter crusticola</name>
    <dbReference type="NCBI Taxonomy" id="1770526"/>
    <lineage>
        <taxon>Bacteria</taxon>
        <taxon>Pseudomonadati</taxon>
        <taxon>Bacteroidota</taxon>
        <taxon>Cytophagia</taxon>
        <taxon>Cytophagales</taxon>
        <taxon>Hymenobacteraceae</taxon>
        <taxon>Hymenobacter</taxon>
    </lineage>
</organism>
<comment type="caution">
    <text evidence="1">The sequence shown here is derived from an EMBL/GenBank/DDBJ whole genome shotgun (WGS) entry which is preliminary data.</text>
</comment>
<dbReference type="Proteomes" id="UP000194873">
    <property type="component" value="Unassembled WGS sequence"/>
</dbReference>
<dbReference type="RefSeq" id="WP_143436739.1">
    <property type="nucleotide sequence ID" value="NZ_MTSE01000045.1"/>
</dbReference>
<name>A0A243W5J1_9BACT</name>
<protein>
    <submittedName>
        <fullName evidence="1">Uncharacterized protein</fullName>
    </submittedName>
</protein>